<dbReference type="RefSeq" id="WP_345446071.1">
    <property type="nucleotide sequence ID" value="NZ_BAABKP010000002.1"/>
</dbReference>
<dbReference type="Gene3D" id="3.30.310.50">
    <property type="entry name" value="Alpha-D-phosphohexomutase, C-terminal domain"/>
    <property type="match status" value="1"/>
</dbReference>
<keyword evidence="6" id="KW-0413">Isomerase</keyword>
<dbReference type="Gene3D" id="3.40.120.10">
    <property type="entry name" value="Alpha-D-Glucose-1,6-Bisphosphate, subunit A, domain 3"/>
    <property type="match status" value="3"/>
</dbReference>
<dbReference type="InterPro" id="IPR016055">
    <property type="entry name" value="A-D-PHexomutase_a/b/a-I/II/III"/>
</dbReference>
<evidence type="ECO:0000259" key="9">
    <source>
        <dbReference type="Pfam" id="PF00408"/>
    </source>
</evidence>
<dbReference type="PANTHER" id="PTHR45745">
    <property type="entry name" value="PHOSPHOMANNOMUTASE 45A"/>
    <property type="match status" value="1"/>
</dbReference>
<evidence type="ECO:0000256" key="2">
    <source>
        <dbReference type="ARBA" id="ARBA00010231"/>
    </source>
</evidence>
<feature type="domain" description="Alpha-D-phosphohexomutase alpha/beta/alpha" evidence="11">
    <location>
        <begin position="222"/>
        <end position="324"/>
    </location>
</feature>
<dbReference type="InterPro" id="IPR016066">
    <property type="entry name" value="A-D-PHexomutase_CS"/>
</dbReference>
<keyword evidence="5 7" id="KW-0460">Magnesium</keyword>
<comment type="cofactor">
    <cofactor evidence="1">
        <name>Mg(2+)</name>
        <dbReference type="ChEBI" id="CHEBI:18420"/>
    </cofactor>
</comment>
<protein>
    <submittedName>
        <fullName evidence="13">Phospho-sugar mutase</fullName>
    </submittedName>
</protein>
<gene>
    <name evidence="13" type="ORF">GCM10023352_14430</name>
</gene>
<dbReference type="SUPFAM" id="SSF53738">
    <property type="entry name" value="Phosphoglucomutase, first 3 domains"/>
    <property type="match status" value="3"/>
</dbReference>
<evidence type="ECO:0000256" key="3">
    <source>
        <dbReference type="ARBA" id="ARBA00022553"/>
    </source>
</evidence>
<keyword evidence="4 7" id="KW-0479">Metal-binding</keyword>
<dbReference type="Pfam" id="PF02880">
    <property type="entry name" value="PGM_PMM_III"/>
    <property type="match status" value="1"/>
</dbReference>
<evidence type="ECO:0000259" key="10">
    <source>
        <dbReference type="Pfam" id="PF02878"/>
    </source>
</evidence>
<evidence type="ECO:0000259" key="11">
    <source>
        <dbReference type="Pfam" id="PF02879"/>
    </source>
</evidence>
<evidence type="ECO:0000256" key="6">
    <source>
        <dbReference type="ARBA" id="ARBA00023235"/>
    </source>
</evidence>
<dbReference type="Pfam" id="PF02879">
    <property type="entry name" value="PGM_PMM_II"/>
    <property type="match status" value="1"/>
</dbReference>
<feature type="domain" description="Alpha-D-phosphohexomutase C-terminal" evidence="9">
    <location>
        <begin position="456"/>
        <end position="530"/>
    </location>
</feature>
<comment type="caution">
    <text evidence="13">The sequence shown here is derived from an EMBL/GenBank/DDBJ whole genome shotgun (WGS) entry which is preliminary data.</text>
</comment>
<dbReference type="InterPro" id="IPR005845">
    <property type="entry name" value="A-D-PHexomutase_a/b/a-II"/>
</dbReference>
<feature type="domain" description="Alpha-D-phosphohexomutase alpha/beta/alpha" evidence="10">
    <location>
        <begin position="55"/>
        <end position="174"/>
    </location>
</feature>
<organism evidence="13 14">
    <name type="scientific">Rothia endophytica</name>
    <dbReference type="NCBI Taxonomy" id="1324766"/>
    <lineage>
        <taxon>Bacteria</taxon>
        <taxon>Bacillati</taxon>
        <taxon>Actinomycetota</taxon>
        <taxon>Actinomycetes</taxon>
        <taxon>Micrococcales</taxon>
        <taxon>Micrococcaceae</taxon>
        <taxon>Rothia</taxon>
    </lineage>
</organism>
<reference evidence="14" key="1">
    <citation type="journal article" date="2019" name="Int. J. Syst. Evol. Microbiol.">
        <title>The Global Catalogue of Microorganisms (GCM) 10K type strain sequencing project: providing services to taxonomists for standard genome sequencing and annotation.</title>
        <authorList>
            <consortium name="The Broad Institute Genomics Platform"/>
            <consortium name="The Broad Institute Genome Sequencing Center for Infectious Disease"/>
            <person name="Wu L."/>
            <person name="Ma J."/>
        </authorList>
    </citation>
    <scope>NUCLEOTIDE SEQUENCE [LARGE SCALE GENOMIC DNA]</scope>
    <source>
        <strain evidence="14">JCM 18541</strain>
    </source>
</reference>
<proteinExistence type="inferred from homology"/>
<name>A0ABP9BM47_9MICC</name>
<dbReference type="InterPro" id="IPR036900">
    <property type="entry name" value="A-D-PHexomutase_C_sf"/>
</dbReference>
<dbReference type="PRINTS" id="PR00509">
    <property type="entry name" value="PGMPMM"/>
</dbReference>
<dbReference type="PANTHER" id="PTHR45745:SF1">
    <property type="entry name" value="PHOSPHOGLUCOMUTASE 2B-RELATED"/>
    <property type="match status" value="1"/>
</dbReference>
<dbReference type="SUPFAM" id="SSF55957">
    <property type="entry name" value="Phosphoglucomutase, C-terminal domain"/>
    <property type="match status" value="1"/>
</dbReference>
<dbReference type="EMBL" id="BAABKP010000002">
    <property type="protein sequence ID" value="GAA4796183.1"/>
    <property type="molecule type" value="Genomic_DNA"/>
</dbReference>
<dbReference type="InterPro" id="IPR005841">
    <property type="entry name" value="Alpha-D-phosphohexomutase_SF"/>
</dbReference>
<evidence type="ECO:0000256" key="8">
    <source>
        <dbReference type="SAM" id="MobiDB-lite"/>
    </source>
</evidence>
<dbReference type="Pfam" id="PF00408">
    <property type="entry name" value="PGM_PMM_IV"/>
    <property type="match status" value="1"/>
</dbReference>
<evidence type="ECO:0000256" key="1">
    <source>
        <dbReference type="ARBA" id="ARBA00001946"/>
    </source>
</evidence>
<evidence type="ECO:0000313" key="14">
    <source>
        <dbReference type="Proteomes" id="UP001500187"/>
    </source>
</evidence>
<sequence>MSTLLPQLVERARAWITDDPDAETRTQLEGILAQAEAGDEVAAADLADRFSGTLQFGTAGLRAELGAGPMRMNRVVVQRAAQGLADYATARAEAEGWEQISAVVGFDARKNSNVFALDTAAIFTAAGIEVKLMPSPLPTPVTAWATREYGAEIGVMVTASHNPPNDNGYKVYLGGQAVEDGARGAQIVPPYDGDIAAAIADVSQPVLADEGWSVLPDTVADDYIVKVLSLVPQQDRDLKIVLTPLHGVGGKTAEAVLRGAGFTHVTLVPEQADPDPTFPTVAFPNPEEPGALDLAFALAQKLDADLIIANDPDADRAAFAINDGGTWRMLRGDETGSILADRMLSTLENPAEATFANSIVSSRQVGALAHAAGVKHVETLTGFKWIARVENLSFGYEEALGYCVDHAQVRDKDGISAALVMAAYAQELKDAGSNLPALLDNLSAQHGVYATDQLSVRVDDLALIPAMMKRLRDNAPAQLAGSSVTSVEDLTEGTETLPPTDGMRYYTEDDSRVIVRPSGTEPKLKCYLEAVVPVTGSVADAHATAATKLDIIKADMSAALGL</sequence>
<dbReference type="InterPro" id="IPR005843">
    <property type="entry name" value="A-D-PHexomutase_C"/>
</dbReference>
<comment type="similarity">
    <text evidence="2 7">Belongs to the phosphohexose mutase family.</text>
</comment>
<evidence type="ECO:0000313" key="13">
    <source>
        <dbReference type="EMBL" id="GAA4796183.1"/>
    </source>
</evidence>
<dbReference type="InterPro" id="IPR005844">
    <property type="entry name" value="A-D-PHexomutase_a/b/a-I"/>
</dbReference>
<dbReference type="Proteomes" id="UP001500187">
    <property type="component" value="Unassembled WGS sequence"/>
</dbReference>
<dbReference type="Pfam" id="PF02878">
    <property type="entry name" value="PGM_PMM_I"/>
    <property type="match status" value="1"/>
</dbReference>
<keyword evidence="14" id="KW-1185">Reference proteome</keyword>
<dbReference type="CDD" id="cd05799">
    <property type="entry name" value="PGM2"/>
    <property type="match status" value="1"/>
</dbReference>
<evidence type="ECO:0000256" key="7">
    <source>
        <dbReference type="RuleBase" id="RU004326"/>
    </source>
</evidence>
<accession>A0ABP9BM47</accession>
<evidence type="ECO:0000259" key="12">
    <source>
        <dbReference type="Pfam" id="PF02880"/>
    </source>
</evidence>
<evidence type="ECO:0000256" key="5">
    <source>
        <dbReference type="ARBA" id="ARBA00022842"/>
    </source>
</evidence>
<keyword evidence="3" id="KW-0597">Phosphoprotein</keyword>
<evidence type="ECO:0000256" key="4">
    <source>
        <dbReference type="ARBA" id="ARBA00022723"/>
    </source>
</evidence>
<feature type="region of interest" description="Disordered" evidence="8">
    <location>
        <begin position="482"/>
        <end position="502"/>
    </location>
</feature>
<dbReference type="InterPro" id="IPR005846">
    <property type="entry name" value="A-D-PHexomutase_a/b/a-III"/>
</dbReference>
<dbReference type="PROSITE" id="PS00710">
    <property type="entry name" value="PGM_PMM"/>
    <property type="match status" value="1"/>
</dbReference>
<feature type="domain" description="Alpha-D-phosphohexomutase alpha/beta/alpha" evidence="12">
    <location>
        <begin position="332"/>
        <end position="429"/>
    </location>
</feature>